<dbReference type="Proteomes" id="UP001241377">
    <property type="component" value="Unassembled WGS sequence"/>
</dbReference>
<organism evidence="1 2">
    <name type="scientific">Naganishia cerealis</name>
    <dbReference type="NCBI Taxonomy" id="610337"/>
    <lineage>
        <taxon>Eukaryota</taxon>
        <taxon>Fungi</taxon>
        <taxon>Dikarya</taxon>
        <taxon>Basidiomycota</taxon>
        <taxon>Agaricomycotina</taxon>
        <taxon>Tremellomycetes</taxon>
        <taxon>Filobasidiales</taxon>
        <taxon>Filobasidiaceae</taxon>
        <taxon>Naganishia</taxon>
    </lineage>
</organism>
<keyword evidence="2" id="KW-1185">Reference proteome</keyword>
<reference evidence="1" key="1">
    <citation type="submission" date="2023-04" db="EMBL/GenBank/DDBJ databases">
        <title>Draft Genome sequencing of Naganishia species isolated from polar environments using Oxford Nanopore Technology.</title>
        <authorList>
            <person name="Leo P."/>
            <person name="Venkateswaran K."/>
        </authorList>
    </citation>
    <scope>NUCLEOTIDE SEQUENCE</scope>
    <source>
        <strain evidence="1">MNA-CCFEE 5261</strain>
    </source>
</reference>
<name>A0ACC2UZY7_9TREE</name>
<proteinExistence type="predicted"/>
<accession>A0ACC2UZY7</accession>
<evidence type="ECO:0000313" key="2">
    <source>
        <dbReference type="Proteomes" id="UP001241377"/>
    </source>
</evidence>
<protein>
    <submittedName>
        <fullName evidence="1">Uncharacterized protein</fullName>
    </submittedName>
</protein>
<sequence>MMDRSRASVALGASSWPQTTRSATRLSSVAVEAATGESDDTQSLASDLSRIAISETSVRGTDLLARRERRDSARSDVRPPIPGKGDRKWPPKSNQSDTTERDGGPKRESSHKLDGFGQQSTSTWKPTRAVSESAVWRGPSLHPERRAAIASTERKPLFDNNRPLPGRPAAQDVEHHRYELRSHAPAATAGKDTRWQGPQRSINHQAHSWRNLHPGPVIEGIPTPRKVGHQGISSSSIKLKPITQSLTIPPHLQHPFRLFPSGKTFDISHALQSESVTERHPSPDYFELAMKSPNVYYGSDTSNPLDSRKLVVLDLNGAMLVRSKRSSIPSANIRRQVYPRPFLESFLNYIFSPARATPAIPLASSPPPGDAQEMRPYEAFVWSSAQPVNVDSMLRFAFGKWAKPASPNPRDRMECEEALLRVERVENRAGRVLGVWTRDQMDLTRREYGEWYCRKSTTYKDLSKVFHHFASFPVTNAQASRFYRPDPDFTPCVNSTLLIDDSTIKACMQPFNHIPIPEYTLKSLGEEEDLIRSVRHEFEGKDGLENSAVEAYDARIKRRAHILRLIFGSGALAFYSRHGVSHNDAAAPPHEEHPKLDGILLAVTGILSEVKDVVNLPAWIAAGGLIPDIRHTFTYEMAEQGWEHVLIVDSSKVPPTGMEKGEMNGIALSEARLSPRLCVPTLLPSHPDYKHWYQSPLHLLYWVRRGLVALDERGISYRSNLA</sequence>
<comment type="caution">
    <text evidence="1">The sequence shown here is derived from an EMBL/GenBank/DDBJ whole genome shotgun (WGS) entry which is preliminary data.</text>
</comment>
<gene>
    <name evidence="1" type="ORF">QFC19_008741</name>
</gene>
<dbReference type="EMBL" id="JASBWR010000136">
    <property type="protein sequence ID" value="KAJ9092307.1"/>
    <property type="molecule type" value="Genomic_DNA"/>
</dbReference>
<evidence type="ECO:0000313" key="1">
    <source>
        <dbReference type="EMBL" id="KAJ9092307.1"/>
    </source>
</evidence>